<reference evidence="1" key="1">
    <citation type="journal article" date="2013" name="PLoS ONE">
        <title>Direct detection of alternative open reading frames translation products in human significantly expands the proteome.</title>
        <authorList>
            <person name="Vanderperre B."/>
            <person name="Lucier J.-F."/>
            <person name="Motard J."/>
            <person name="Tremblay G."/>
            <person name="Vanderperre S."/>
            <person name="Wisztorski M."/>
            <person name="Salzet M."/>
            <person name="Boisvert F.-M."/>
            <person name="Roucou X."/>
        </authorList>
    </citation>
    <scope>NUCLEOTIDE SEQUENCE</scope>
</reference>
<dbReference type="ChiTaRS" id="PLCE1">
    <property type="organism name" value="human"/>
</dbReference>
<proteinExistence type="predicted"/>
<name>L8EAV1_HUMAN</name>
<sequence length="59" mass="7035">MVGMPTPDLPIMRKRKMRRTNMIMTMNPFLMTTFWKTDLKINHVMTSFSLNIMKKSQRG</sequence>
<gene>
    <name evidence="1" type="primary">PLCE1</name>
</gene>
<organism evidence="1">
    <name type="scientific">Homo sapiens</name>
    <name type="common">Human</name>
    <dbReference type="NCBI Taxonomy" id="9606"/>
    <lineage>
        <taxon>Eukaryota</taxon>
        <taxon>Metazoa</taxon>
        <taxon>Chordata</taxon>
        <taxon>Craniata</taxon>
        <taxon>Vertebrata</taxon>
        <taxon>Euteleostomi</taxon>
        <taxon>Mammalia</taxon>
        <taxon>Eutheria</taxon>
        <taxon>Euarchontoglires</taxon>
        <taxon>Primates</taxon>
        <taxon>Haplorrhini</taxon>
        <taxon>Catarrhini</taxon>
        <taxon>Hominidae</taxon>
        <taxon>Homo</taxon>
    </lineage>
</organism>
<dbReference type="AlphaFoldDB" id="L8EAV1"/>
<dbReference type="OrthoDB" id="10068636at2759"/>
<accession>L8EAV1</accession>
<protein>
    <submittedName>
        <fullName evidence="1">Alternative protein PLCE1</fullName>
    </submittedName>
</protein>
<dbReference type="EMBL" id="HF584041">
    <property type="protein sequence ID" value="CCQ43538.1"/>
    <property type="molecule type" value="Genomic_DNA"/>
</dbReference>
<evidence type="ECO:0000313" key="1">
    <source>
        <dbReference type="EMBL" id="CCQ43538.1"/>
    </source>
</evidence>